<proteinExistence type="predicted"/>
<dbReference type="InterPro" id="IPR018463">
    <property type="entry name" value="Centromere_CenpF_N"/>
</dbReference>
<dbReference type="InterPro" id="IPR043513">
    <property type="entry name" value="Cenp-F"/>
</dbReference>
<feature type="region of interest" description="Disordered" evidence="2">
    <location>
        <begin position="80"/>
        <end position="123"/>
    </location>
</feature>
<dbReference type="PANTHER" id="PTHR18874:SF10">
    <property type="entry name" value="CENTROMERE PROTEIN F"/>
    <property type="match status" value="1"/>
</dbReference>
<evidence type="ECO:0000256" key="1">
    <source>
        <dbReference type="SAM" id="Coils"/>
    </source>
</evidence>
<dbReference type="EMBL" id="CAUEEQ010003002">
    <property type="protein sequence ID" value="CAJ0924135.1"/>
    <property type="molecule type" value="Genomic_DNA"/>
</dbReference>
<feature type="coiled-coil region" evidence="1">
    <location>
        <begin position="167"/>
        <end position="215"/>
    </location>
</feature>
<name>A0ABN9KW60_9NEOB</name>
<organism evidence="4 5">
    <name type="scientific">Ranitomeya imitator</name>
    <name type="common">mimic poison frog</name>
    <dbReference type="NCBI Taxonomy" id="111125"/>
    <lineage>
        <taxon>Eukaryota</taxon>
        <taxon>Metazoa</taxon>
        <taxon>Chordata</taxon>
        <taxon>Craniata</taxon>
        <taxon>Vertebrata</taxon>
        <taxon>Euteleostomi</taxon>
        <taxon>Amphibia</taxon>
        <taxon>Batrachia</taxon>
        <taxon>Anura</taxon>
        <taxon>Neobatrachia</taxon>
        <taxon>Hyloidea</taxon>
        <taxon>Dendrobatidae</taxon>
        <taxon>Dendrobatinae</taxon>
        <taxon>Ranitomeya</taxon>
    </lineage>
</organism>
<reference evidence="4" key="1">
    <citation type="submission" date="2023-07" db="EMBL/GenBank/DDBJ databases">
        <authorList>
            <person name="Stuckert A."/>
        </authorList>
    </citation>
    <scope>NUCLEOTIDE SEQUENCE</scope>
</reference>
<dbReference type="Proteomes" id="UP001176940">
    <property type="component" value="Unassembled WGS sequence"/>
</dbReference>
<feature type="domain" description="Centromere protein Cenp-F N-terminal" evidence="3">
    <location>
        <begin position="8"/>
        <end position="194"/>
    </location>
</feature>
<keyword evidence="1" id="KW-0175">Coiled coil</keyword>
<comment type="caution">
    <text evidence="4">The sequence shown here is derived from an EMBL/GenBank/DDBJ whole genome shotgun (WGS) entry which is preliminary data.</text>
</comment>
<evidence type="ECO:0000256" key="2">
    <source>
        <dbReference type="SAM" id="MobiDB-lite"/>
    </source>
</evidence>
<evidence type="ECO:0000313" key="4">
    <source>
        <dbReference type="EMBL" id="CAJ0924135.1"/>
    </source>
</evidence>
<sequence length="253" mass="29346">MFFLCPYRYKNDLERYQQSFNAADMSVCVTPQKSFTVSFTPVKLNDSKYEELQENYQKEVEERKKLEAELKLLQIKLMNQPTQPPAPSTMNHRDIARHQSSSSVFSWQQERTPSRVSSGNHDVSGLKRNYTAIQYPWEQEETPSKRGFKSDGGNHRSFCESANNPANDLLRNQNQELRSKVNDLELRFQVQEKELKNQLHKLQEAQTVLDKTQAALSDRDKTLAKCRDDLARMTGQYEQSVDKVRKSNSGDLC</sequence>
<dbReference type="Pfam" id="PF10481">
    <property type="entry name" value="CENP-F_N"/>
    <property type="match status" value="1"/>
</dbReference>
<protein>
    <recommendedName>
        <fullName evidence="3">Centromere protein Cenp-F N-terminal domain-containing protein</fullName>
    </recommendedName>
</protein>
<accession>A0ABN9KW60</accession>
<gene>
    <name evidence="4" type="ORF">RIMI_LOCUS2185884</name>
</gene>
<evidence type="ECO:0000313" key="5">
    <source>
        <dbReference type="Proteomes" id="UP001176940"/>
    </source>
</evidence>
<feature type="compositionally biased region" description="Polar residues" evidence="2">
    <location>
        <begin position="98"/>
        <end position="121"/>
    </location>
</feature>
<evidence type="ECO:0000259" key="3">
    <source>
        <dbReference type="Pfam" id="PF10481"/>
    </source>
</evidence>
<dbReference type="PANTHER" id="PTHR18874">
    <property type="entry name" value="CMF/LEK/CENP CELL DIVISION-RELATED"/>
    <property type="match status" value="1"/>
</dbReference>
<keyword evidence="5" id="KW-1185">Reference proteome</keyword>
<feature type="coiled-coil region" evidence="1">
    <location>
        <begin position="49"/>
        <end position="76"/>
    </location>
</feature>